<dbReference type="Proteomes" id="UP001237642">
    <property type="component" value="Unassembled WGS sequence"/>
</dbReference>
<dbReference type="EMBL" id="JAUIZM010000001">
    <property type="protein sequence ID" value="KAK1404762.1"/>
    <property type="molecule type" value="Genomic_DNA"/>
</dbReference>
<keyword evidence="4" id="KW-1185">Reference proteome</keyword>
<feature type="domain" description="DUF547" evidence="2">
    <location>
        <begin position="285"/>
        <end position="417"/>
    </location>
</feature>
<protein>
    <submittedName>
        <fullName evidence="3">Ternary complex factor MIP1, leucine-zipper</fullName>
    </submittedName>
</protein>
<accession>A0AAD8NDE5</accession>
<dbReference type="AlphaFoldDB" id="A0AAD8NDE5"/>
<reference evidence="3" key="2">
    <citation type="submission" date="2023-05" db="EMBL/GenBank/DDBJ databases">
        <authorList>
            <person name="Schelkunov M.I."/>
        </authorList>
    </citation>
    <scope>NUCLEOTIDE SEQUENCE</scope>
    <source>
        <strain evidence="3">Hsosn_3</strain>
        <tissue evidence="3">Leaf</tissue>
    </source>
</reference>
<name>A0AAD8NDE5_9APIA</name>
<gene>
    <name evidence="3" type="ORF">POM88_004367</name>
</gene>
<dbReference type="InterPro" id="IPR006869">
    <property type="entry name" value="DUF547"/>
</dbReference>
<evidence type="ECO:0000256" key="1">
    <source>
        <dbReference type="SAM" id="MobiDB-lite"/>
    </source>
</evidence>
<reference evidence="3" key="1">
    <citation type="submission" date="2023-02" db="EMBL/GenBank/DDBJ databases">
        <title>Genome of toxic invasive species Heracleum sosnowskyi carries increased number of genes despite the absence of recent whole-genome duplications.</title>
        <authorList>
            <person name="Schelkunov M."/>
            <person name="Shtratnikova V."/>
            <person name="Makarenko M."/>
            <person name="Klepikova A."/>
            <person name="Omelchenko D."/>
            <person name="Novikova G."/>
            <person name="Obukhova E."/>
            <person name="Bogdanov V."/>
            <person name="Penin A."/>
            <person name="Logacheva M."/>
        </authorList>
    </citation>
    <scope>NUCLEOTIDE SEQUENCE</scope>
    <source>
        <strain evidence="3">Hsosn_3</strain>
        <tissue evidence="3">Leaf</tissue>
    </source>
</reference>
<evidence type="ECO:0000313" key="4">
    <source>
        <dbReference type="Proteomes" id="UP001237642"/>
    </source>
</evidence>
<sequence length="498" mass="56710">MLPVNGRDQHSPLKCNAPQEVESPMDHHPLNVSPRLSFQFYYSSAELLNEIITVEDEIAYLERYLLSLYREAFNQTSHSFSEKCETEIQNKILIEPNIITDQSCSNQSYFFKDVPVHHHGISSVCASTDSDDWNRVGMLKPSTQRDRVVVEHGHRSLADYLVASRIDNNLNRPDRLSEDIIRCISSIYIKLADPAGSQKGLSASSVSSFSSSGAFSPRSDSWSPHFSEEARDRQIQELNEKSDPHAAMFEVLKLSLDDDSFNYAARVLQNFRLLINNLEKVDTTKMMHEEKLTFWINIHNALVMHAHLAYGTSNHVKSASILKAAYNVSGHCINADIIQSSILGVRSHLSAPQWLDTLLSPGKKFKPARTRHKFSIDHAEPLVHFALSSGVYSDPAVRVYTANTISEDLKIAQKEFIQASVYINKEKKICLPKILDYFAKDMSLTMQALLEIVYARLPEFQQKSMLRCIRGRPDKFISWLPQSSTFRYVIDREVSRKR</sequence>
<proteinExistence type="predicted"/>
<comment type="caution">
    <text evidence="3">The sequence shown here is derived from an EMBL/GenBank/DDBJ whole genome shotgun (WGS) entry which is preliminary data.</text>
</comment>
<organism evidence="3 4">
    <name type="scientific">Heracleum sosnowskyi</name>
    <dbReference type="NCBI Taxonomy" id="360622"/>
    <lineage>
        <taxon>Eukaryota</taxon>
        <taxon>Viridiplantae</taxon>
        <taxon>Streptophyta</taxon>
        <taxon>Embryophyta</taxon>
        <taxon>Tracheophyta</taxon>
        <taxon>Spermatophyta</taxon>
        <taxon>Magnoliopsida</taxon>
        <taxon>eudicotyledons</taxon>
        <taxon>Gunneridae</taxon>
        <taxon>Pentapetalae</taxon>
        <taxon>asterids</taxon>
        <taxon>campanulids</taxon>
        <taxon>Apiales</taxon>
        <taxon>Apiaceae</taxon>
        <taxon>Apioideae</taxon>
        <taxon>apioid superclade</taxon>
        <taxon>Tordylieae</taxon>
        <taxon>Tordyliinae</taxon>
        <taxon>Heracleum</taxon>
    </lineage>
</organism>
<dbReference type="PANTHER" id="PTHR23054">
    <property type="entry name" value="TERNARY COMPLEX FACTOR MIP1, LEUCINE-ZIPPER-RELATED"/>
    <property type="match status" value="1"/>
</dbReference>
<dbReference type="Pfam" id="PF04784">
    <property type="entry name" value="DUF547"/>
    <property type="match status" value="1"/>
</dbReference>
<feature type="region of interest" description="Disordered" evidence="1">
    <location>
        <begin position="1"/>
        <end position="26"/>
    </location>
</feature>
<evidence type="ECO:0000259" key="2">
    <source>
        <dbReference type="Pfam" id="PF04784"/>
    </source>
</evidence>
<evidence type="ECO:0000313" key="3">
    <source>
        <dbReference type="EMBL" id="KAK1404762.1"/>
    </source>
</evidence>
<dbReference type="PANTHER" id="PTHR23054:SF15">
    <property type="entry name" value="OS08G0515700 PROTEIN"/>
    <property type="match status" value="1"/>
</dbReference>